<dbReference type="PROSITE" id="PS51296">
    <property type="entry name" value="RIESKE"/>
    <property type="match status" value="1"/>
</dbReference>
<dbReference type="EMBL" id="CDMY01001064">
    <property type="protein sequence ID" value="CEM40130.1"/>
    <property type="molecule type" value="Genomic_DNA"/>
</dbReference>
<keyword evidence="3" id="KW-0150">Chloroplast</keyword>
<name>A0A0G4H8D8_VITBC</name>
<dbReference type="Pfam" id="PF08417">
    <property type="entry name" value="PaO"/>
    <property type="match status" value="1"/>
</dbReference>
<evidence type="ECO:0000313" key="17">
    <source>
        <dbReference type="EMBL" id="CEM40130.1"/>
    </source>
</evidence>
<evidence type="ECO:0000256" key="6">
    <source>
        <dbReference type="ARBA" id="ARBA00022714"/>
    </source>
</evidence>
<evidence type="ECO:0000256" key="2">
    <source>
        <dbReference type="ARBA" id="ARBA00004370"/>
    </source>
</evidence>
<keyword evidence="4" id="KW-0934">Plastid</keyword>
<evidence type="ECO:0000313" key="18">
    <source>
        <dbReference type="Proteomes" id="UP000041254"/>
    </source>
</evidence>
<keyword evidence="8" id="KW-0809">Transit peptide</keyword>
<dbReference type="AlphaFoldDB" id="A0A0G4H8D8"/>
<keyword evidence="9 14" id="KW-1133">Transmembrane helix</keyword>
<proteinExistence type="predicted"/>
<evidence type="ECO:0000256" key="12">
    <source>
        <dbReference type="ARBA" id="ARBA00023014"/>
    </source>
</evidence>
<keyword evidence="5 14" id="KW-0812">Transmembrane</keyword>
<keyword evidence="6" id="KW-0001">2Fe-2S</keyword>
<dbReference type="InterPro" id="IPR036922">
    <property type="entry name" value="Rieske_2Fe-2S_sf"/>
</dbReference>
<dbReference type="SUPFAM" id="SSF55961">
    <property type="entry name" value="Bet v1-like"/>
    <property type="match status" value="1"/>
</dbReference>
<dbReference type="GO" id="GO:0010277">
    <property type="term" value="F:chlorophyllide a oxygenase activity"/>
    <property type="evidence" value="ECO:0007669"/>
    <property type="project" value="InterPro"/>
</dbReference>
<reference evidence="17 18" key="1">
    <citation type="submission" date="2014-11" db="EMBL/GenBank/DDBJ databases">
        <authorList>
            <person name="Zhu J."/>
            <person name="Qi W."/>
            <person name="Song R."/>
        </authorList>
    </citation>
    <scope>NUCLEOTIDE SEQUENCE [LARGE SCALE GENOMIC DNA]</scope>
</reference>
<dbReference type="SUPFAM" id="SSF50022">
    <property type="entry name" value="ISP domain"/>
    <property type="match status" value="1"/>
</dbReference>
<dbReference type="Proteomes" id="UP000041254">
    <property type="component" value="Unassembled WGS sequence"/>
</dbReference>
<dbReference type="Pfam" id="PF00355">
    <property type="entry name" value="Rieske"/>
    <property type="match status" value="1"/>
</dbReference>
<dbReference type="PANTHER" id="PTHR21266:SF32">
    <property type="entry name" value="CHOLESTEROL 7-DESATURASE NVD"/>
    <property type="match status" value="1"/>
</dbReference>
<dbReference type="GO" id="GO:0016020">
    <property type="term" value="C:membrane"/>
    <property type="evidence" value="ECO:0007669"/>
    <property type="project" value="UniProtKB-SubCell"/>
</dbReference>
<dbReference type="InterPro" id="IPR017941">
    <property type="entry name" value="Rieske_2Fe-2S"/>
</dbReference>
<keyword evidence="11" id="KW-0408">Iron</keyword>
<evidence type="ECO:0000256" key="14">
    <source>
        <dbReference type="SAM" id="Phobius"/>
    </source>
</evidence>
<feature type="transmembrane region" description="Helical" evidence="14">
    <location>
        <begin position="536"/>
        <end position="554"/>
    </location>
</feature>
<dbReference type="PANTHER" id="PTHR21266">
    <property type="entry name" value="IRON-SULFUR DOMAIN CONTAINING PROTEIN"/>
    <property type="match status" value="1"/>
</dbReference>
<feature type="chain" id="PRO_5005191239" description="Rieske domain-containing protein" evidence="15">
    <location>
        <begin position="21"/>
        <end position="587"/>
    </location>
</feature>
<keyword evidence="18" id="KW-1185">Reference proteome</keyword>
<dbReference type="VEuPathDB" id="CryptoDB:Vbra_19942"/>
<dbReference type="InterPro" id="IPR050584">
    <property type="entry name" value="Cholesterol_7-desaturase"/>
</dbReference>
<dbReference type="GO" id="GO:0046872">
    <property type="term" value="F:metal ion binding"/>
    <property type="evidence" value="ECO:0007669"/>
    <property type="project" value="UniProtKB-KW"/>
</dbReference>
<dbReference type="STRING" id="1169540.A0A0G4H8D8"/>
<comment type="subcellular location">
    <subcellularLocation>
        <location evidence="2">Membrane</location>
    </subcellularLocation>
    <subcellularLocation>
        <location evidence="1">Plastid</location>
        <location evidence="1">Chloroplast</location>
    </subcellularLocation>
</comment>
<dbReference type="Gene3D" id="3.90.380.10">
    <property type="entry name" value="Naphthalene 1,2-dioxygenase Alpha Subunit, Chain A, domain 1"/>
    <property type="match status" value="1"/>
</dbReference>
<evidence type="ECO:0000256" key="7">
    <source>
        <dbReference type="ARBA" id="ARBA00022723"/>
    </source>
</evidence>
<keyword evidence="13 14" id="KW-0472">Membrane</keyword>
<evidence type="ECO:0000256" key="4">
    <source>
        <dbReference type="ARBA" id="ARBA00022640"/>
    </source>
</evidence>
<dbReference type="InterPro" id="IPR013626">
    <property type="entry name" value="PaO"/>
</dbReference>
<evidence type="ECO:0000256" key="8">
    <source>
        <dbReference type="ARBA" id="ARBA00022946"/>
    </source>
</evidence>
<keyword evidence="7" id="KW-0479">Metal-binding</keyword>
<dbReference type="OMA" id="MWHDLTS"/>
<dbReference type="GO" id="GO:0009507">
    <property type="term" value="C:chloroplast"/>
    <property type="evidence" value="ECO:0007669"/>
    <property type="project" value="UniProtKB-SubCell"/>
</dbReference>
<feature type="signal peptide" evidence="15">
    <location>
        <begin position="1"/>
        <end position="20"/>
    </location>
</feature>
<keyword evidence="12" id="KW-0411">Iron-sulfur</keyword>
<dbReference type="OrthoDB" id="437187at2759"/>
<evidence type="ECO:0000259" key="16">
    <source>
        <dbReference type="PROSITE" id="PS51296"/>
    </source>
</evidence>
<gene>
    <name evidence="17" type="ORF">Vbra_19942</name>
</gene>
<evidence type="ECO:0000256" key="13">
    <source>
        <dbReference type="ARBA" id="ARBA00023136"/>
    </source>
</evidence>
<evidence type="ECO:0000256" key="3">
    <source>
        <dbReference type="ARBA" id="ARBA00022528"/>
    </source>
</evidence>
<evidence type="ECO:0000256" key="10">
    <source>
        <dbReference type="ARBA" id="ARBA00023002"/>
    </source>
</evidence>
<evidence type="ECO:0000256" key="1">
    <source>
        <dbReference type="ARBA" id="ARBA00004229"/>
    </source>
</evidence>
<dbReference type="PhylomeDB" id="A0A0G4H8D8"/>
<accession>A0A0G4H8D8</accession>
<dbReference type="Gene3D" id="2.102.10.10">
    <property type="entry name" value="Rieske [2Fe-2S] iron-sulphur domain"/>
    <property type="match status" value="1"/>
</dbReference>
<evidence type="ECO:0000256" key="11">
    <source>
        <dbReference type="ARBA" id="ARBA00023004"/>
    </source>
</evidence>
<feature type="domain" description="Rieske" evidence="16">
    <location>
        <begin position="104"/>
        <end position="215"/>
    </location>
</feature>
<dbReference type="GO" id="GO:0051537">
    <property type="term" value="F:2 iron, 2 sulfur cluster binding"/>
    <property type="evidence" value="ECO:0007669"/>
    <property type="project" value="UniProtKB-KW"/>
</dbReference>
<organism evidence="17 18">
    <name type="scientific">Vitrella brassicaformis (strain CCMP3155)</name>
    <dbReference type="NCBI Taxonomy" id="1169540"/>
    <lineage>
        <taxon>Eukaryota</taxon>
        <taxon>Sar</taxon>
        <taxon>Alveolata</taxon>
        <taxon>Colpodellida</taxon>
        <taxon>Vitrellaceae</taxon>
        <taxon>Vitrella</taxon>
    </lineage>
</organism>
<evidence type="ECO:0000256" key="9">
    <source>
        <dbReference type="ARBA" id="ARBA00022989"/>
    </source>
</evidence>
<keyword evidence="10" id="KW-0560">Oxidoreductase</keyword>
<keyword evidence="15" id="KW-0732">Signal</keyword>
<dbReference type="InParanoid" id="A0A0G4H8D8"/>
<evidence type="ECO:0000256" key="15">
    <source>
        <dbReference type="SAM" id="SignalP"/>
    </source>
</evidence>
<sequence length="587" mass="64930">MASVLLLSLTLPLSTWHADAAFVGHSSLFPIPSPRRLRLSRHTAAPLDDAVAAPDISASVAADAAVPTAASFPLIQEYSHVDEDLSAAEDRPPAAERYDWLRAWYPVLLSESADRGHAHAVRVLGSSFCVWHDGNAWRCYVDRCPHRLAPLSEGIVDKYQHTITCAYHGWAFGGPDGKCLDIPQAKNTNVKFATKNKRACAQAVPCQVAQGHVWIWLDISPEGLKASATTPLPIVDELELPSFQSTWNDGRHFMYMRDMPYGAEALLENLLDPAHVPVTHHNSITLQGTKVSRESAGPLDMALASNVSMTDGFVSAVLGGWSRALDSYTVTFRPPCRLEYRTQKGERTNYMICYCVPQEPGRSRLFMRAASSIPQKYDVIPHFVRHMWETYFLNQDMVFPHQQERNILNQMAAVGAASGQSPQEGVPYDRVCFLPSASDVPTRSLRRWLHKFSPPGIIPTYANTYPRLQASSALGSAERDRSLLQDVYESHTKHCPICMGAMRNIRRGKLASLALAFLTSTATFTSALLRRTGVGSIALMSLAALASASSYVGLRWVEGRFIMIDFHHQDNHRDVVEKGAPAKAKKK</sequence>
<protein>
    <recommendedName>
        <fullName evidence="16">Rieske domain-containing protein</fullName>
    </recommendedName>
</protein>
<evidence type="ECO:0000256" key="5">
    <source>
        <dbReference type="ARBA" id="ARBA00022692"/>
    </source>
</evidence>